<dbReference type="Gene3D" id="3.40.30.10">
    <property type="entry name" value="Glutaredoxin"/>
    <property type="match status" value="1"/>
</dbReference>
<evidence type="ECO:0000259" key="10">
    <source>
        <dbReference type="PROSITE" id="PS51352"/>
    </source>
</evidence>
<evidence type="ECO:0000313" key="12">
    <source>
        <dbReference type="Proteomes" id="UP001386955"/>
    </source>
</evidence>
<dbReference type="PANTHER" id="PTHR45663:SF42">
    <property type="entry name" value="THIOREDOXIN M5, CHLOROPLASTIC"/>
    <property type="match status" value="1"/>
</dbReference>
<comment type="caution">
    <text evidence="11">The sequence shown here is derived from an EMBL/GenBank/DDBJ whole genome shotgun (WGS) entry which is preliminary data.</text>
</comment>
<organism evidence="11 12">
    <name type="scientific">Psophocarpus tetragonolobus</name>
    <name type="common">Winged bean</name>
    <name type="synonym">Dolichos tetragonolobus</name>
    <dbReference type="NCBI Taxonomy" id="3891"/>
    <lineage>
        <taxon>Eukaryota</taxon>
        <taxon>Viridiplantae</taxon>
        <taxon>Streptophyta</taxon>
        <taxon>Embryophyta</taxon>
        <taxon>Tracheophyta</taxon>
        <taxon>Spermatophyta</taxon>
        <taxon>Magnoliopsida</taxon>
        <taxon>eudicotyledons</taxon>
        <taxon>Gunneridae</taxon>
        <taxon>Pentapetalae</taxon>
        <taxon>rosids</taxon>
        <taxon>fabids</taxon>
        <taxon>Fabales</taxon>
        <taxon>Fabaceae</taxon>
        <taxon>Papilionoideae</taxon>
        <taxon>50 kb inversion clade</taxon>
        <taxon>NPAAA clade</taxon>
        <taxon>indigoferoid/millettioid clade</taxon>
        <taxon>Phaseoleae</taxon>
        <taxon>Psophocarpus</taxon>
    </lineage>
</organism>
<evidence type="ECO:0000256" key="2">
    <source>
        <dbReference type="ARBA" id="ARBA00022448"/>
    </source>
</evidence>
<comment type="subcellular location">
    <subcellularLocation>
        <location evidence="1">Plastid</location>
        <location evidence="1">Chloroplast</location>
    </subcellularLocation>
</comment>
<dbReference type="InterPro" id="IPR036249">
    <property type="entry name" value="Thioredoxin-like_sf"/>
</dbReference>
<reference evidence="11 12" key="1">
    <citation type="submission" date="2024-01" db="EMBL/GenBank/DDBJ databases">
        <title>The genomes of 5 underutilized Papilionoideae crops provide insights into root nodulation and disease resistanc.</title>
        <authorList>
            <person name="Jiang F."/>
        </authorList>
    </citation>
    <scope>NUCLEOTIDE SEQUENCE [LARGE SCALE GENOMIC DNA]</scope>
    <source>
        <strain evidence="11">DUOXIRENSHENG_FW03</strain>
        <tissue evidence="11">Leaves</tissue>
    </source>
</reference>
<evidence type="ECO:0000256" key="1">
    <source>
        <dbReference type="ARBA" id="ARBA00004229"/>
    </source>
</evidence>
<dbReference type="NCBIfam" id="TIGR01068">
    <property type="entry name" value="thioredoxin"/>
    <property type="match status" value="1"/>
</dbReference>
<evidence type="ECO:0000313" key="11">
    <source>
        <dbReference type="EMBL" id="KAK7385068.1"/>
    </source>
</evidence>
<evidence type="ECO:0000256" key="4">
    <source>
        <dbReference type="ARBA" id="ARBA00022640"/>
    </source>
</evidence>
<dbReference type="PROSITE" id="PS00194">
    <property type="entry name" value="THIOREDOXIN_1"/>
    <property type="match status" value="1"/>
</dbReference>
<dbReference type="Pfam" id="PF00085">
    <property type="entry name" value="Thioredoxin"/>
    <property type="match status" value="1"/>
</dbReference>
<evidence type="ECO:0000256" key="6">
    <source>
        <dbReference type="ARBA" id="ARBA00022982"/>
    </source>
</evidence>
<sequence>MAFENCVRVTRVGTSARPQCLLHSFSKSEKLVFPTFSEFKKALSKSALSNTSSLYSAAGITAKTKSRFICNVQESVDEVRVVTESNWTDLVLESETPVLVEFWAPWCGPCKMIAPIVDDLAKAYAGKLACYKLNIDDDPSIATMYGIRSIPTILFFKNGEKKESLVGAVLMSTLSTTVKKYIDV</sequence>
<feature type="domain" description="Thioredoxin" evidence="10">
    <location>
        <begin position="56"/>
        <end position="183"/>
    </location>
</feature>
<evidence type="ECO:0000256" key="7">
    <source>
        <dbReference type="ARBA" id="ARBA00023157"/>
    </source>
</evidence>
<comment type="similarity">
    <text evidence="9">Belongs to the thioredoxin family. Plant M-type subfamily.</text>
</comment>
<gene>
    <name evidence="11" type="ORF">VNO78_30775</name>
</gene>
<keyword evidence="12" id="KW-1185">Reference proteome</keyword>
<keyword evidence="6" id="KW-0249">Electron transport</keyword>
<dbReference type="GO" id="GO:0009507">
    <property type="term" value="C:chloroplast"/>
    <property type="evidence" value="ECO:0007669"/>
    <property type="project" value="UniProtKB-SubCell"/>
</dbReference>
<dbReference type="EMBL" id="JAYMYS010000008">
    <property type="protein sequence ID" value="KAK7385068.1"/>
    <property type="molecule type" value="Genomic_DNA"/>
</dbReference>
<evidence type="ECO:0000256" key="5">
    <source>
        <dbReference type="ARBA" id="ARBA00022946"/>
    </source>
</evidence>
<keyword evidence="4" id="KW-0934">Plastid</keyword>
<dbReference type="InterPro" id="IPR013766">
    <property type="entry name" value="Thioredoxin_domain"/>
</dbReference>
<protein>
    <recommendedName>
        <fullName evidence="10">Thioredoxin domain-containing protein</fullName>
    </recommendedName>
</protein>
<evidence type="ECO:0000256" key="9">
    <source>
        <dbReference type="ARBA" id="ARBA00038056"/>
    </source>
</evidence>
<dbReference type="Proteomes" id="UP001386955">
    <property type="component" value="Unassembled WGS sequence"/>
</dbReference>
<dbReference type="FunFam" id="3.40.30.10:FF:000001">
    <property type="entry name" value="Thioredoxin"/>
    <property type="match status" value="1"/>
</dbReference>
<keyword evidence="2" id="KW-0813">Transport</keyword>
<proteinExistence type="inferred from homology"/>
<dbReference type="InterPro" id="IPR005746">
    <property type="entry name" value="Thioredoxin"/>
</dbReference>
<keyword evidence="7" id="KW-1015">Disulfide bond</keyword>
<keyword evidence="5" id="KW-0809">Transit peptide</keyword>
<accession>A0AAN9RXZ1</accession>
<dbReference type="CDD" id="cd02947">
    <property type="entry name" value="TRX_family"/>
    <property type="match status" value="1"/>
</dbReference>
<dbReference type="SUPFAM" id="SSF52833">
    <property type="entry name" value="Thioredoxin-like"/>
    <property type="match status" value="1"/>
</dbReference>
<keyword evidence="8" id="KW-0676">Redox-active center</keyword>
<keyword evidence="3" id="KW-0150">Chloroplast</keyword>
<dbReference type="PANTHER" id="PTHR45663">
    <property type="entry name" value="GEO12009P1"/>
    <property type="match status" value="1"/>
</dbReference>
<dbReference type="PROSITE" id="PS51352">
    <property type="entry name" value="THIOREDOXIN_2"/>
    <property type="match status" value="1"/>
</dbReference>
<evidence type="ECO:0000256" key="3">
    <source>
        <dbReference type="ARBA" id="ARBA00022528"/>
    </source>
</evidence>
<evidence type="ECO:0000256" key="8">
    <source>
        <dbReference type="ARBA" id="ARBA00023284"/>
    </source>
</evidence>
<name>A0AAN9RXZ1_PSOTE</name>
<dbReference type="PRINTS" id="PR00421">
    <property type="entry name" value="THIOREDOXIN"/>
</dbReference>
<dbReference type="GO" id="GO:0015035">
    <property type="term" value="F:protein-disulfide reductase activity"/>
    <property type="evidence" value="ECO:0007669"/>
    <property type="project" value="InterPro"/>
</dbReference>
<dbReference type="AlphaFoldDB" id="A0AAN9RXZ1"/>
<dbReference type="GO" id="GO:0008047">
    <property type="term" value="F:enzyme activator activity"/>
    <property type="evidence" value="ECO:0007669"/>
    <property type="project" value="UniProtKB-ARBA"/>
</dbReference>
<dbReference type="InterPro" id="IPR017937">
    <property type="entry name" value="Thioredoxin_CS"/>
</dbReference>